<name>T1F547_HELRO</name>
<evidence type="ECO:0000256" key="2">
    <source>
        <dbReference type="SAM" id="MobiDB-lite"/>
    </source>
</evidence>
<evidence type="ECO:0000313" key="3">
    <source>
        <dbReference type="EMBL" id="ESO04531.1"/>
    </source>
</evidence>
<dbReference type="eggNOG" id="KOG0548">
    <property type="taxonomic scope" value="Eukaryota"/>
</dbReference>
<dbReference type="Gene3D" id="1.25.40.10">
    <property type="entry name" value="Tetratricopeptide repeat domain"/>
    <property type="match status" value="1"/>
</dbReference>
<feature type="compositionally biased region" description="Basic and acidic residues" evidence="2">
    <location>
        <begin position="115"/>
        <end position="129"/>
    </location>
</feature>
<dbReference type="CTD" id="20203946"/>
<feature type="repeat" description="TPR" evidence="1">
    <location>
        <begin position="226"/>
        <end position="259"/>
    </location>
</feature>
<dbReference type="PANTHER" id="PTHR15544:SF0">
    <property type="entry name" value="TETRATRICOPEPTIDE REPEAT PROTEIN 33"/>
    <property type="match status" value="1"/>
</dbReference>
<accession>T1F547</accession>
<keyword evidence="5" id="KW-1185">Reference proteome</keyword>
<dbReference type="Proteomes" id="UP000015101">
    <property type="component" value="Unassembled WGS sequence"/>
</dbReference>
<dbReference type="InterPro" id="IPR052658">
    <property type="entry name" value="TPR-containing"/>
</dbReference>
<dbReference type="KEGG" id="hro:HELRODRAFT_172179"/>
<dbReference type="AlphaFoldDB" id="T1F547"/>
<dbReference type="OrthoDB" id="629492at2759"/>
<reference evidence="5" key="1">
    <citation type="submission" date="2012-12" db="EMBL/GenBank/DDBJ databases">
        <authorList>
            <person name="Hellsten U."/>
            <person name="Grimwood J."/>
            <person name="Chapman J.A."/>
            <person name="Shapiro H."/>
            <person name="Aerts A."/>
            <person name="Otillar R.P."/>
            <person name="Terry A.Y."/>
            <person name="Boore J.L."/>
            <person name="Simakov O."/>
            <person name="Marletaz F."/>
            <person name="Cho S.-J."/>
            <person name="Edsinger-Gonzales E."/>
            <person name="Havlak P."/>
            <person name="Kuo D.-H."/>
            <person name="Larsson T."/>
            <person name="Lv J."/>
            <person name="Arendt D."/>
            <person name="Savage R."/>
            <person name="Osoegawa K."/>
            <person name="de Jong P."/>
            <person name="Lindberg D.R."/>
            <person name="Seaver E.C."/>
            <person name="Weisblat D.A."/>
            <person name="Putnam N.H."/>
            <person name="Grigoriev I.V."/>
            <person name="Rokhsar D.S."/>
        </authorList>
    </citation>
    <scope>NUCLEOTIDE SEQUENCE</scope>
</reference>
<dbReference type="OMA" id="WIALENC"/>
<evidence type="ECO:0000256" key="1">
    <source>
        <dbReference type="PROSITE-ProRule" id="PRU00339"/>
    </source>
</evidence>
<dbReference type="SMART" id="SM00028">
    <property type="entry name" value="TPR"/>
    <property type="match status" value="3"/>
</dbReference>
<dbReference type="InterPro" id="IPR019734">
    <property type="entry name" value="TPR_rpt"/>
</dbReference>
<dbReference type="EMBL" id="KB096457">
    <property type="protein sequence ID" value="ESO04531.1"/>
    <property type="molecule type" value="Genomic_DNA"/>
</dbReference>
<gene>
    <name evidence="4" type="primary">20203946</name>
    <name evidence="3" type="ORF">HELRODRAFT_172179</name>
</gene>
<feature type="region of interest" description="Disordered" evidence="2">
    <location>
        <begin position="66"/>
        <end position="136"/>
    </location>
</feature>
<dbReference type="RefSeq" id="XP_009017110.1">
    <property type="nucleotide sequence ID" value="XM_009018862.1"/>
</dbReference>
<protein>
    <submittedName>
        <fullName evidence="3 4">Uncharacterized protein</fullName>
    </submittedName>
</protein>
<reference evidence="3 5" key="2">
    <citation type="journal article" date="2013" name="Nature">
        <title>Insights into bilaterian evolution from three spiralian genomes.</title>
        <authorList>
            <person name="Simakov O."/>
            <person name="Marletaz F."/>
            <person name="Cho S.J."/>
            <person name="Edsinger-Gonzales E."/>
            <person name="Havlak P."/>
            <person name="Hellsten U."/>
            <person name="Kuo D.H."/>
            <person name="Larsson T."/>
            <person name="Lv J."/>
            <person name="Arendt D."/>
            <person name="Savage R."/>
            <person name="Osoegawa K."/>
            <person name="de Jong P."/>
            <person name="Grimwood J."/>
            <person name="Chapman J.A."/>
            <person name="Shapiro H."/>
            <person name="Aerts A."/>
            <person name="Otillar R.P."/>
            <person name="Terry A.Y."/>
            <person name="Boore J.L."/>
            <person name="Grigoriev I.V."/>
            <person name="Lindberg D.R."/>
            <person name="Seaver E.C."/>
            <person name="Weisblat D.A."/>
            <person name="Putnam N.H."/>
            <person name="Rokhsar D.S."/>
        </authorList>
    </citation>
    <scope>NUCLEOTIDE SEQUENCE</scope>
</reference>
<dbReference type="HOGENOM" id="CLU_897973_0_0_1"/>
<dbReference type="EMBL" id="AMQM01004097">
    <property type="status" value="NOT_ANNOTATED_CDS"/>
    <property type="molecule type" value="Genomic_DNA"/>
</dbReference>
<dbReference type="STRING" id="6412.T1F547"/>
<sequence length="310" mass="35462">MANEDECSKILSQFENSEEKSKNKKDLDNFLKKVCEVESIVRGMSSKDEGTVDSCMKRADEFLTKYNNLPTGDFSEKNKDGGHDVDDDDDDGGDKNTKDKNPKKKAINKTIINDKAFKDDDSHKGRQTEQMDPEAFMRMMEEDANKRAEDRRKRKEKAEELKQKGERLFSEGMYKESLEVFNEALQTLKDWSTLYTCRAQVQTQLGNYKEALSDCDWAFRADAKSLNAFVTQSKVHQAMGDHDKAVEILLKGIEVKPGKKKVLEVIQSYVHSSIHFLELLKTYVSKVIWIALENCKTLAMTALCPRTTIE</sequence>
<dbReference type="GeneID" id="20203946"/>
<feature type="compositionally biased region" description="Basic and acidic residues" evidence="2">
    <location>
        <begin position="74"/>
        <end position="84"/>
    </location>
</feature>
<organism evidence="4 5">
    <name type="scientific">Helobdella robusta</name>
    <name type="common">Californian leech</name>
    <dbReference type="NCBI Taxonomy" id="6412"/>
    <lineage>
        <taxon>Eukaryota</taxon>
        <taxon>Metazoa</taxon>
        <taxon>Spiralia</taxon>
        <taxon>Lophotrochozoa</taxon>
        <taxon>Annelida</taxon>
        <taxon>Clitellata</taxon>
        <taxon>Hirudinea</taxon>
        <taxon>Rhynchobdellida</taxon>
        <taxon>Glossiphoniidae</taxon>
        <taxon>Helobdella</taxon>
    </lineage>
</organism>
<reference evidence="4" key="3">
    <citation type="submission" date="2015-06" db="UniProtKB">
        <authorList>
            <consortium name="EnsemblMetazoa"/>
        </authorList>
    </citation>
    <scope>IDENTIFICATION</scope>
</reference>
<feature type="region of interest" description="Disordered" evidence="2">
    <location>
        <begin position="143"/>
        <end position="162"/>
    </location>
</feature>
<proteinExistence type="predicted"/>
<dbReference type="EnsemblMetazoa" id="HelroT172179">
    <property type="protein sequence ID" value="HelroP172179"/>
    <property type="gene ID" value="HelroG172179"/>
</dbReference>
<evidence type="ECO:0000313" key="4">
    <source>
        <dbReference type="EnsemblMetazoa" id="HelroP172179"/>
    </source>
</evidence>
<dbReference type="InterPro" id="IPR011990">
    <property type="entry name" value="TPR-like_helical_dom_sf"/>
</dbReference>
<dbReference type="Pfam" id="PF13181">
    <property type="entry name" value="TPR_8"/>
    <property type="match status" value="1"/>
</dbReference>
<evidence type="ECO:0000313" key="5">
    <source>
        <dbReference type="Proteomes" id="UP000015101"/>
    </source>
</evidence>
<dbReference type="PROSITE" id="PS50005">
    <property type="entry name" value="TPR"/>
    <property type="match status" value="1"/>
</dbReference>
<keyword evidence="1" id="KW-0802">TPR repeat</keyword>
<dbReference type="InParanoid" id="T1F547"/>
<dbReference type="SUPFAM" id="SSF48452">
    <property type="entry name" value="TPR-like"/>
    <property type="match status" value="1"/>
</dbReference>
<dbReference type="PANTHER" id="PTHR15544">
    <property type="entry name" value="OSMOSIS RESPONSIVE FACTOR"/>
    <property type="match status" value="1"/>
</dbReference>